<protein>
    <submittedName>
        <fullName evidence="1">Uncharacterized protein</fullName>
    </submittedName>
</protein>
<accession>B6ESZ5</accession>
<evidence type="ECO:0000313" key="1">
    <source>
        <dbReference type="EMBL" id="CAQ81883.1"/>
    </source>
</evidence>
<gene>
    <name evidence="1" type="ordered locus">VSAL_p840_24</name>
</gene>
<reference evidence="1 2" key="1">
    <citation type="journal article" date="2008" name="BMC Genomics">
        <title>The genome sequence of the fish pathogen Aliivibrio salmonicida strain LFI1238 shows extensive evidence of gene decay.</title>
        <authorList>
            <person name="Hjerde E."/>
            <person name="Lorentzen M.S."/>
            <person name="Holden M.T."/>
            <person name="Seeger K."/>
            <person name="Paulsen S."/>
            <person name="Bason N."/>
            <person name="Churcher C."/>
            <person name="Harris D."/>
            <person name="Norbertczak H."/>
            <person name="Quail M.A."/>
            <person name="Sanders S."/>
            <person name="Thurston S."/>
            <person name="Parkhill J."/>
            <person name="Willassen N.P."/>
            <person name="Thomson N.R."/>
        </authorList>
    </citation>
    <scope>NUCLEOTIDE SEQUENCE [LARGE SCALE GENOMIC DNA]</scope>
    <source>
        <strain evidence="1 2">LFI1238</strain>
    </source>
</reference>
<evidence type="ECO:0000313" key="2">
    <source>
        <dbReference type="Proteomes" id="UP000001730"/>
    </source>
</evidence>
<dbReference type="EMBL" id="FM178381">
    <property type="protein sequence ID" value="CAQ81883.1"/>
    <property type="molecule type" value="Genomic_DNA"/>
</dbReference>
<dbReference type="KEGG" id="vsa:VSAL_p840_24"/>
<organism evidence="1 2">
    <name type="scientific">Aliivibrio salmonicida (strain LFI1238)</name>
    <name type="common">Vibrio salmonicida (strain LFI1238)</name>
    <dbReference type="NCBI Taxonomy" id="316275"/>
    <lineage>
        <taxon>Bacteria</taxon>
        <taxon>Pseudomonadati</taxon>
        <taxon>Pseudomonadota</taxon>
        <taxon>Gammaproteobacteria</taxon>
        <taxon>Vibrionales</taxon>
        <taxon>Vibrionaceae</taxon>
        <taxon>Aliivibrio</taxon>
    </lineage>
</organism>
<dbReference type="HOGENOM" id="CLU_1923121_0_0_6"/>
<keyword evidence="2" id="KW-1185">Reference proteome</keyword>
<dbReference type="AlphaFoldDB" id="B6ESZ5"/>
<proteinExistence type="predicted"/>
<dbReference type="Proteomes" id="UP000001730">
    <property type="component" value="Plasmid pVSAL840"/>
</dbReference>
<dbReference type="RefSeq" id="WP_012548862.1">
    <property type="nucleotide sequence ID" value="NC_011311.1"/>
</dbReference>
<geneLocation type="plasmid" evidence="1 2">
    <name>pVSAL840</name>
</geneLocation>
<keyword evidence="1" id="KW-0614">Plasmid</keyword>
<sequence>MMRIHNNKQRRMTHQSTYSFSDKLHYLKLLSRGISETQQNDINELKNTSLYQDIKSVFDGDGFCCFDLTSLYDVIINLNEKTTAHSWNICINSDSVIIHCRFNSVFPGIRFIKMNGHYYLKSFNYNMSGKY</sequence>
<name>B6ESZ5_ALISL</name>